<dbReference type="Gene3D" id="1.20.1070.10">
    <property type="entry name" value="Rhodopsin 7-helix transmembrane proteins"/>
    <property type="match status" value="1"/>
</dbReference>
<evidence type="ECO:0000256" key="4">
    <source>
        <dbReference type="ARBA" id="ARBA00022525"/>
    </source>
</evidence>
<reference evidence="17" key="1">
    <citation type="journal article" date="2020" name="J Insects Food Feed">
        <title>The yellow mealworm (Tenebrio molitor) genome: a resource for the emerging insects as food and feed industry.</title>
        <authorList>
            <person name="Eriksson T."/>
            <person name="Andere A."/>
            <person name="Kelstrup H."/>
            <person name="Emery V."/>
            <person name="Picard C."/>
        </authorList>
    </citation>
    <scope>NUCLEOTIDE SEQUENCE</scope>
    <source>
        <strain evidence="17">Stoneville</strain>
        <tissue evidence="17">Whole head</tissue>
    </source>
</reference>
<keyword evidence="13" id="KW-0675">Receptor</keyword>
<dbReference type="PANTHER" id="PTHR14619">
    <property type="entry name" value="NEURON-DERIVED NEUROTROPHIC FACTOR"/>
    <property type="match status" value="1"/>
</dbReference>
<feature type="transmembrane region" description="Helical" evidence="15">
    <location>
        <begin position="830"/>
        <end position="850"/>
    </location>
</feature>
<keyword evidence="10" id="KW-0325">Glycoprotein</keyword>
<dbReference type="Gene3D" id="2.60.40.10">
    <property type="entry name" value="Immunoglobulins"/>
    <property type="match status" value="1"/>
</dbReference>
<evidence type="ECO:0000256" key="10">
    <source>
        <dbReference type="ARBA" id="ARBA00023180"/>
    </source>
</evidence>
<protein>
    <recommendedName>
        <fullName evidence="11">Protein NDNF</fullName>
    </recommendedName>
</protein>
<evidence type="ECO:0000256" key="11">
    <source>
        <dbReference type="ARBA" id="ARBA00024096"/>
    </source>
</evidence>
<accession>A0A8J6HEI1</accession>
<dbReference type="PANTHER" id="PTHR14619:SF3">
    <property type="entry name" value="PROTEIN NDNF"/>
    <property type="match status" value="1"/>
</dbReference>
<feature type="domain" description="G-protein coupled receptors family 1 profile" evidence="16">
    <location>
        <begin position="730"/>
        <end position="1021"/>
    </location>
</feature>
<dbReference type="PROSITE" id="PS00237">
    <property type="entry name" value="G_PROTEIN_RECEP_F1_1"/>
    <property type="match status" value="1"/>
</dbReference>
<comment type="subcellular location">
    <subcellularLocation>
        <location evidence="1">Membrane</location>
    </subcellularLocation>
    <subcellularLocation>
        <location evidence="2">Secreted</location>
    </subcellularLocation>
</comment>
<evidence type="ECO:0000256" key="3">
    <source>
        <dbReference type="ARBA" id="ARBA00010663"/>
    </source>
</evidence>
<dbReference type="InterPro" id="IPR045805">
    <property type="entry name" value="NDNF_C"/>
</dbReference>
<dbReference type="PRINTS" id="PR00237">
    <property type="entry name" value="GPCRRHODOPSN"/>
</dbReference>
<dbReference type="Pfam" id="PF10179">
    <property type="entry name" value="NDNF"/>
    <property type="match status" value="1"/>
</dbReference>
<keyword evidence="9 15" id="KW-0472">Membrane</keyword>
<dbReference type="GO" id="GO:0016020">
    <property type="term" value="C:membrane"/>
    <property type="evidence" value="ECO:0007669"/>
    <property type="project" value="UniProtKB-SubCell"/>
</dbReference>
<keyword evidence="7" id="KW-0677">Repeat</keyword>
<keyword evidence="8 15" id="KW-1133">Transmembrane helix</keyword>
<feature type="transmembrane region" description="Helical" evidence="15">
    <location>
        <begin position="749"/>
        <end position="769"/>
    </location>
</feature>
<dbReference type="AlphaFoldDB" id="A0A8J6HEI1"/>
<evidence type="ECO:0000256" key="15">
    <source>
        <dbReference type="SAM" id="Phobius"/>
    </source>
</evidence>
<dbReference type="Pfam" id="PF00001">
    <property type="entry name" value="7tm_1"/>
    <property type="match status" value="1"/>
</dbReference>
<dbReference type="SUPFAM" id="SSF81321">
    <property type="entry name" value="Family A G protein-coupled receptor-like"/>
    <property type="match status" value="1"/>
</dbReference>
<dbReference type="InterPro" id="IPR003961">
    <property type="entry name" value="FN3_dom"/>
</dbReference>
<keyword evidence="4" id="KW-0964">Secreted</keyword>
<evidence type="ECO:0000256" key="12">
    <source>
        <dbReference type="ARBA" id="ARBA00046135"/>
    </source>
</evidence>
<comment type="caution">
    <text evidence="17">The sequence shown here is derived from an EMBL/GenBank/DDBJ whole genome shotgun (WGS) entry which is preliminary data.</text>
</comment>
<dbReference type="InterPro" id="IPR000276">
    <property type="entry name" value="GPCR_Rhodpsn"/>
</dbReference>
<dbReference type="InterPro" id="IPR017452">
    <property type="entry name" value="GPCR_Rhodpsn_7TM"/>
</dbReference>
<evidence type="ECO:0000256" key="2">
    <source>
        <dbReference type="ARBA" id="ARBA00004613"/>
    </source>
</evidence>
<evidence type="ECO:0000256" key="7">
    <source>
        <dbReference type="ARBA" id="ARBA00022737"/>
    </source>
</evidence>
<dbReference type="InterPro" id="IPR055271">
    <property type="entry name" value="NDNF_Fn(III)_1"/>
</dbReference>
<proteinExistence type="inferred from homology"/>
<keyword evidence="18" id="KW-1185">Reference proteome</keyword>
<dbReference type="SUPFAM" id="SSF49265">
    <property type="entry name" value="Fibronectin type III"/>
    <property type="match status" value="1"/>
</dbReference>
<comment type="similarity">
    <text evidence="3 13">Belongs to the G-protein coupled receptor 1 family.</text>
</comment>
<evidence type="ECO:0000259" key="16">
    <source>
        <dbReference type="PROSITE" id="PS50262"/>
    </source>
</evidence>
<feature type="transmembrane region" description="Helical" evidence="15">
    <location>
        <begin position="885"/>
        <end position="906"/>
    </location>
</feature>
<organism evidence="17 18">
    <name type="scientific">Tenebrio molitor</name>
    <name type="common">Yellow mealworm beetle</name>
    <dbReference type="NCBI Taxonomy" id="7067"/>
    <lineage>
        <taxon>Eukaryota</taxon>
        <taxon>Metazoa</taxon>
        <taxon>Ecdysozoa</taxon>
        <taxon>Arthropoda</taxon>
        <taxon>Hexapoda</taxon>
        <taxon>Insecta</taxon>
        <taxon>Pterygota</taxon>
        <taxon>Neoptera</taxon>
        <taxon>Endopterygota</taxon>
        <taxon>Coleoptera</taxon>
        <taxon>Polyphaga</taxon>
        <taxon>Cucujiformia</taxon>
        <taxon>Tenebrionidae</taxon>
        <taxon>Tenebrio</taxon>
    </lineage>
</organism>
<dbReference type="Pfam" id="PF19433">
    <property type="entry name" value="NDNF_C"/>
    <property type="match status" value="1"/>
</dbReference>
<reference evidence="17" key="2">
    <citation type="submission" date="2021-08" db="EMBL/GenBank/DDBJ databases">
        <authorList>
            <person name="Eriksson T."/>
        </authorList>
    </citation>
    <scope>NUCLEOTIDE SEQUENCE</scope>
    <source>
        <strain evidence="17">Stoneville</strain>
        <tissue evidence="17">Whole head</tissue>
    </source>
</reference>
<dbReference type="CDD" id="cd00637">
    <property type="entry name" value="7tm_classA_rhodopsin-like"/>
    <property type="match status" value="1"/>
</dbReference>
<dbReference type="InterPro" id="IPR036116">
    <property type="entry name" value="FN3_sf"/>
</dbReference>
<dbReference type="InterPro" id="IPR019326">
    <property type="entry name" value="NDNF"/>
</dbReference>
<dbReference type="GO" id="GO:0005576">
    <property type="term" value="C:extracellular region"/>
    <property type="evidence" value="ECO:0007669"/>
    <property type="project" value="UniProtKB-SubCell"/>
</dbReference>
<feature type="transmembrane region" description="Helical" evidence="15">
    <location>
        <begin position="714"/>
        <end position="737"/>
    </location>
</feature>
<dbReference type="EMBL" id="JABDTM020025719">
    <property type="protein sequence ID" value="KAH0812907.1"/>
    <property type="molecule type" value="Genomic_DNA"/>
</dbReference>
<dbReference type="GO" id="GO:0004930">
    <property type="term" value="F:G protein-coupled receptor activity"/>
    <property type="evidence" value="ECO:0007669"/>
    <property type="project" value="UniProtKB-KW"/>
</dbReference>
<keyword evidence="6" id="KW-0732">Signal</keyword>
<dbReference type="PROSITE" id="PS50262">
    <property type="entry name" value="G_PROTEIN_RECEP_F1_2"/>
    <property type="match status" value="1"/>
</dbReference>
<name>A0A8J6HEI1_TENMO</name>
<feature type="region of interest" description="Disordered" evidence="14">
    <location>
        <begin position="930"/>
        <end position="951"/>
    </location>
</feature>
<feature type="compositionally biased region" description="Polar residues" evidence="14">
    <location>
        <begin position="930"/>
        <end position="939"/>
    </location>
</feature>
<feature type="transmembrane region" description="Helical" evidence="15">
    <location>
        <begin position="965"/>
        <end position="986"/>
    </location>
</feature>
<feature type="transmembrane region" description="Helical" evidence="15">
    <location>
        <begin position="789"/>
        <end position="810"/>
    </location>
</feature>
<keyword evidence="13" id="KW-0807">Transducer</keyword>
<sequence length="1238" mass="139900">MMVLLTFDVDSFTLQRNNGSLNETRGPPHLSNDRSITKKGALIEMQQCCFAGRAPAAQLIPNLTPERGAATVCHRCDIISGWGASSLCVCPSDAALPPTSPMSASLTGPAAIPNLIVRRHVTSLRAVTPPQLAPAPPPGALFVGGRGEGARKDSEAVMKHHCNGTVTGFCPQMGVRMVSTILVLHSISVLLPSSCCRKKETRVAPLHHIHPNQTLPADLQITAFLLKGESKRCRSGPGTTQLASQWPRFFYTSHSDNGALSLTLIACASPIVWSFAPDNTTEPYLFTTTMDTFHVEAPSRGVYTLRLASREKDSFVHVYVSTEEGGPQALQKAKLTKLRLLKRQKGKRLTVKWNPSLVDPQGTDYCLTMSSNSSQSSLCAAQQSSKQTDPRVICVGRKTHHTLTDLKHGQKYYFNLFAINHQSNLTYPYGAISSIFDGRFRHTSLKDGKITFANLKKLDGKAVFRYKVGANAKSLDLYVIPCGGAIDVEVTLKDATVIPPKRVESFWNVSIPNPVLSARYYIKIFALNREELKKSTGVEIYATTRSSTRIPLPTMPQVVKVKEYKGLTTCDSVTVGWMAAPGPKTVHYCWAAKEGRIRGTDDYRIPNQCGLESRLKKSADFAVKYCEDIRHDGREQVVVQKIGQLKPGRYYVVQVTAKKPKGKTLSYDLLQVHTKPSSFALMPLIAFNSDTISNNSSNVTKYNAYVLFSDHVRIVFLSIFVVVTAVSLGGNFAAIYSTTKRNYRYLQKTCIISLALSDILGTVAIAAINMVDLAQDVMVWPLGDFLCRFLPMCQMTGILASSFALVFIAIDRYRNVVHALSKRWNPRLCFCLGGAAILWLASFGISYPIYHYFWYFPLKVVNENEELETIYVCMMMVKKETQRDYYLYMVIIIFLPLFFVFMWFYYKIALLIWKHRKPLSIKFNNKTQAENSSSTSRNFSEVKDPKKPKTQDEIRMERKIRTFKIIIVLMVVFIACRFPYFGIQIYKSVHSTDICMETLWYLSFSFMALHIVNCFLNPLLYTFLNFTLQIWFKVKRSLRCLLLEICCTSEFENFEKENPFVIEDYEKNKKSWKCDCLDLEQSERMWLILFPVFLVSVPENFPDHFKLPPHHPTRTENHPCVGEERDLRRQYRDGLRVEQSESQVRSHSYPTSRVRSYGPKNCINVNKGFTQSDTVCQFTRAYSQTSEASIRLSKPRSPIWFRAIPGAPIRPQTVILLIFFLILENCFGGPGVTRAEEL</sequence>
<dbReference type="SMART" id="SM00060">
    <property type="entry name" value="FN3"/>
    <property type="match status" value="2"/>
</dbReference>
<evidence type="ECO:0000256" key="14">
    <source>
        <dbReference type="SAM" id="MobiDB-lite"/>
    </source>
</evidence>
<keyword evidence="5 13" id="KW-0812">Transmembrane</keyword>
<evidence type="ECO:0000256" key="5">
    <source>
        <dbReference type="ARBA" id="ARBA00022692"/>
    </source>
</evidence>
<feature type="transmembrane region" description="Helical" evidence="15">
    <location>
        <begin position="998"/>
        <end position="1026"/>
    </location>
</feature>
<gene>
    <name evidence="17" type="ORF">GEV33_009886</name>
</gene>
<evidence type="ECO:0000313" key="18">
    <source>
        <dbReference type="Proteomes" id="UP000719412"/>
    </source>
</evidence>
<dbReference type="Proteomes" id="UP000719412">
    <property type="component" value="Unassembled WGS sequence"/>
</dbReference>
<evidence type="ECO:0000256" key="1">
    <source>
        <dbReference type="ARBA" id="ARBA00004370"/>
    </source>
</evidence>
<evidence type="ECO:0000313" key="17">
    <source>
        <dbReference type="EMBL" id="KAH0812907.1"/>
    </source>
</evidence>
<feature type="compositionally biased region" description="Basic and acidic residues" evidence="14">
    <location>
        <begin position="940"/>
        <end position="951"/>
    </location>
</feature>
<dbReference type="InterPro" id="IPR013783">
    <property type="entry name" value="Ig-like_fold"/>
</dbReference>
<evidence type="ECO:0000256" key="13">
    <source>
        <dbReference type="RuleBase" id="RU000688"/>
    </source>
</evidence>
<evidence type="ECO:0000256" key="6">
    <source>
        <dbReference type="ARBA" id="ARBA00022729"/>
    </source>
</evidence>
<evidence type="ECO:0000256" key="9">
    <source>
        <dbReference type="ARBA" id="ARBA00023136"/>
    </source>
</evidence>
<evidence type="ECO:0000256" key="8">
    <source>
        <dbReference type="ARBA" id="ARBA00022989"/>
    </source>
</evidence>
<comment type="function">
    <text evidence="12">Secretory protein that plays a role in various cellular processes. Acts as a chemorepellent acting on gonadotropin-releasing hormone (GnRH) expressing neurons regulating their migration to the hypothalamus. Also promotes neuron migration, growth and survival as well as neurite outgrowth and is involved in the development of the olfactory system. May also act through the regulation of growth factors activity and downstream signaling. Also regulates extracellular matrix assembly and cell adhesiveness. Promotes endothelial cell survival, vessel formation and plays an important role in the process of revascularization through NOS3-dependent mechanisms.</text>
</comment>
<keyword evidence="13" id="KW-0297">G-protein coupled receptor</keyword>